<feature type="transmembrane region" description="Helical" evidence="6">
    <location>
        <begin position="255"/>
        <end position="282"/>
    </location>
</feature>
<sequence>MEFRYRLKKKENKNEENESQSQPFIEKKSTVDIPIFSSSSENAIVNSKSSSSSLTIPSTPKKSNWRKDKVNICLLIFLYLLQGIPLGLAAALPLIIQTYGANWSQQATFSFAFWPFSLKLLWAPLVDSIYFKKFGRRKSWLIPVQLLIGLVMIIFSFYITNILNLIKTTPNSQLPVYLLTSIFFGLSFLAATQDIAVDGWALSMLSRENVGWASTCNSVGQTAGICIGRVVFLGLESKDFANNYIRKPLNLQEQSTGLVTIPHFFLFWGISFIISTTLIAFLKHEIDKSSDSEEQYFGLMETYKVLIKVFRLSAVRRTALILLTLKIGFVAIDAMTGLELTERGVTKDAIAFLSIPLMPLQIILPFFIAKYTTGPKPLNILIISYPFRLLFGIVLAVFVYYTPPFQNTDKSFPWYYYLIAIIVYSIHQIAVYNMFVSLMAFFAKISDPKIGGTYMTLLNTLANFGNHWVSTAALYAGDYLTWKTCSIGNKRCGAKAAEKECTRLGGVCGPYIDSYYIEVALCTIFGILWLIWQYKTLMHLQSLPLSAWLVRMHRRKSKMIEDNENAAATTMITT</sequence>
<dbReference type="PANTHER" id="PTHR12778:SF9">
    <property type="entry name" value="ACETYL-COENZYME A TRANSPORTER 1"/>
    <property type="match status" value="1"/>
</dbReference>
<feature type="transmembrane region" description="Helical" evidence="6">
    <location>
        <begin position="318"/>
        <end position="338"/>
    </location>
</feature>
<gene>
    <name evidence="7" type="ORF">IZO911_LOCUS19896</name>
</gene>
<dbReference type="AlphaFoldDB" id="A0A814JV16"/>
<dbReference type="PANTHER" id="PTHR12778">
    <property type="entry name" value="SOLUTE CARRIER FAMILY 33 ACETYL-COA TRANSPORTER -RELATED"/>
    <property type="match status" value="1"/>
</dbReference>
<feature type="transmembrane region" description="Helical" evidence="6">
    <location>
        <begin position="72"/>
        <end position="96"/>
    </location>
</feature>
<dbReference type="GO" id="GO:0016020">
    <property type="term" value="C:membrane"/>
    <property type="evidence" value="ECO:0007669"/>
    <property type="project" value="UniProtKB-SubCell"/>
</dbReference>
<evidence type="ECO:0000313" key="7">
    <source>
        <dbReference type="EMBL" id="CAF1042924.1"/>
    </source>
</evidence>
<evidence type="ECO:0008006" key="9">
    <source>
        <dbReference type="Google" id="ProtNLM"/>
    </source>
</evidence>
<keyword evidence="3 6" id="KW-1133">Transmembrane helix</keyword>
<dbReference type="SUPFAM" id="SSF103473">
    <property type="entry name" value="MFS general substrate transporter"/>
    <property type="match status" value="1"/>
</dbReference>
<dbReference type="GO" id="GO:0008521">
    <property type="term" value="F:acetyl-CoA transmembrane transporter activity"/>
    <property type="evidence" value="ECO:0007669"/>
    <property type="project" value="InterPro"/>
</dbReference>
<evidence type="ECO:0000256" key="2">
    <source>
        <dbReference type="ARBA" id="ARBA00022692"/>
    </source>
</evidence>
<dbReference type="InterPro" id="IPR036259">
    <property type="entry name" value="MFS_trans_sf"/>
</dbReference>
<dbReference type="GO" id="GO:0035348">
    <property type="term" value="P:acetyl-CoA transmembrane transport"/>
    <property type="evidence" value="ECO:0007669"/>
    <property type="project" value="InterPro"/>
</dbReference>
<organism evidence="7 8">
    <name type="scientific">Adineta steineri</name>
    <dbReference type="NCBI Taxonomy" id="433720"/>
    <lineage>
        <taxon>Eukaryota</taxon>
        <taxon>Metazoa</taxon>
        <taxon>Spiralia</taxon>
        <taxon>Gnathifera</taxon>
        <taxon>Rotifera</taxon>
        <taxon>Eurotatoria</taxon>
        <taxon>Bdelloidea</taxon>
        <taxon>Adinetida</taxon>
        <taxon>Adinetidae</taxon>
        <taxon>Adineta</taxon>
    </lineage>
</organism>
<evidence type="ECO:0000313" key="8">
    <source>
        <dbReference type="Proteomes" id="UP000663860"/>
    </source>
</evidence>
<feature type="transmembrane region" description="Helical" evidence="6">
    <location>
        <begin position="380"/>
        <end position="402"/>
    </location>
</feature>
<comment type="subcellular location">
    <subcellularLocation>
        <location evidence="1">Membrane</location>
        <topology evidence="1">Multi-pass membrane protein</topology>
    </subcellularLocation>
</comment>
<keyword evidence="2 6" id="KW-0812">Transmembrane</keyword>
<dbReference type="Gene3D" id="1.20.1250.20">
    <property type="entry name" value="MFS general substrate transporter like domains"/>
    <property type="match status" value="1"/>
</dbReference>
<protein>
    <recommendedName>
        <fullName evidence="9">Acetyl-coenzyme A transporter 1</fullName>
    </recommendedName>
</protein>
<name>A0A814JV16_9BILA</name>
<reference evidence="7" key="1">
    <citation type="submission" date="2021-02" db="EMBL/GenBank/DDBJ databases">
        <authorList>
            <person name="Nowell W R."/>
        </authorList>
    </citation>
    <scope>NUCLEOTIDE SEQUENCE</scope>
</reference>
<feature type="transmembrane region" description="Helical" evidence="6">
    <location>
        <begin position="514"/>
        <end position="532"/>
    </location>
</feature>
<feature type="transmembrane region" description="Helical" evidence="6">
    <location>
        <begin position="454"/>
        <end position="476"/>
    </location>
</feature>
<dbReference type="Proteomes" id="UP000663860">
    <property type="component" value="Unassembled WGS sequence"/>
</dbReference>
<evidence type="ECO:0000256" key="6">
    <source>
        <dbReference type="SAM" id="Phobius"/>
    </source>
</evidence>
<keyword evidence="4 6" id="KW-0472">Membrane</keyword>
<dbReference type="InterPro" id="IPR024371">
    <property type="entry name" value="AcetylCoA_trans_1-like"/>
</dbReference>
<evidence type="ECO:0000256" key="3">
    <source>
        <dbReference type="ARBA" id="ARBA00022989"/>
    </source>
</evidence>
<feature type="transmembrane region" description="Helical" evidence="6">
    <location>
        <begin position="140"/>
        <end position="159"/>
    </location>
</feature>
<feature type="transmembrane region" description="Helical" evidence="6">
    <location>
        <begin position="414"/>
        <end position="442"/>
    </location>
</feature>
<comment type="caution">
    <text evidence="7">The sequence shown here is derived from an EMBL/GenBank/DDBJ whole genome shotgun (WGS) entry which is preliminary data.</text>
</comment>
<evidence type="ECO:0000256" key="4">
    <source>
        <dbReference type="ARBA" id="ARBA00023136"/>
    </source>
</evidence>
<dbReference type="Pfam" id="PF13000">
    <property type="entry name" value="Acatn"/>
    <property type="match status" value="3"/>
</dbReference>
<accession>A0A814JV16</accession>
<dbReference type="EMBL" id="CAJNOE010000202">
    <property type="protein sequence ID" value="CAF1042924.1"/>
    <property type="molecule type" value="Genomic_DNA"/>
</dbReference>
<proteinExistence type="predicted"/>
<feature type="transmembrane region" description="Helical" evidence="6">
    <location>
        <begin position="350"/>
        <end position="368"/>
    </location>
</feature>
<dbReference type="InterPro" id="IPR004752">
    <property type="entry name" value="AmpG_permease/AT-1"/>
</dbReference>
<feature type="transmembrane region" description="Helical" evidence="6">
    <location>
        <begin position="174"/>
        <end position="191"/>
    </location>
</feature>
<feature type="compositionally biased region" description="Basic residues" evidence="5">
    <location>
        <begin position="1"/>
        <end position="11"/>
    </location>
</feature>
<feature type="region of interest" description="Disordered" evidence="5">
    <location>
        <begin position="1"/>
        <end position="26"/>
    </location>
</feature>
<evidence type="ECO:0000256" key="1">
    <source>
        <dbReference type="ARBA" id="ARBA00004141"/>
    </source>
</evidence>
<evidence type="ECO:0000256" key="5">
    <source>
        <dbReference type="SAM" id="MobiDB-lite"/>
    </source>
</evidence>